<organism evidence="3 4">
    <name type="scientific">Trichococcus collinsii</name>
    <dbReference type="NCBI Taxonomy" id="157076"/>
    <lineage>
        <taxon>Bacteria</taxon>
        <taxon>Bacillati</taxon>
        <taxon>Bacillota</taxon>
        <taxon>Bacilli</taxon>
        <taxon>Lactobacillales</taxon>
        <taxon>Carnobacteriaceae</taxon>
        <taxon>Trichococcus</taxon>
    </lineage>
</organism>
<evidence type="ECO:0000313" key="4">
    <source>
        <dbReference type="Proteomes" id="UP000199042"/>
    </source>
</evidence>
<keyword evidence="1" id="KW-0472">Membrane</keyword>
<accession>A0AB37ZY65</accession>
<protein>
    <submittedName>
        <fullName evidence="3">TadE-like protein</fullName>
    </submittedName>
</protein>
<dbReference type="Pfam" id="PF07811">
    <property type="entry name" value="TadE"/>
    <property type="match status" value="1"/>
</dbReference>
<name>A0AB37ZY65_9LACT</name>
<dbReference type="AlphaFoldDB" id="A0AB37ZY65"/>
<dbReference type="RefSeq" id="WP_086987549.1">
    <property type="nucleotide sequence ID" value="NZ_FJNA01000003.1"/>
</dbReference>
<reference evidence="3 4" key="1">
    <citation type="submission" date="2016-10" db="EMBL/GenBank/DDBJ databases">
        <authorList>
            <person name="Varghese N."/>
            <person name="Submissions S."/>
        </authorList>
    </citation>
    <scope>NUCLEOTIDE SEQUENCE [LARGE SCALE GENOMIC DNA]</scope>
    <source>
        <strain evidence="3 4">DSM 14526</strain>
    </source>
</reference>
<dbReference type="EMBL" id="FNQH01000002">
    <property type="protein sequence ID" value="SEA15739.1"/>
    <property type="molecule type" value="Genomic_DNA"/>
</dbReference>
<keyword evidence="1" id="KW-1133">Transmembrane helix</keyword>
<feature type="domain" description="TadE-like" evidence="2">
    <location>
        <begin position="13"/>
        <end position="55"/>
    </location>
</feature>
<proteinExistence type="predicted"/>
<comment type="caution">
    <text evidence="3">The sequence shown here is derived from an EMBL/GenBank/DDBJ whole genome shotgun (WGS) entry which is preliminary data.</text>
</comment>
<gene>
    <name evidence="3" type="ORF">SAMN04488525_102113</name>
</gene>
<keyword evidence="4" id="KW-1185">Reference proteome</keyword>
<dbReference type="InterPro" id="IPR012495">
    <property type="entry name" value="TadE-like_dom"/>
</dbReference>
<dbReference type="Proteomes" id="UP000199042">
    <property type="component" value="Unassembled WGS sequence"/>
</dbReference>
<evidence type="ECO:0000256" key="1">
    <source>
        <dbReference type="SAM" id="Phobius"/>
    </source>
</evidence>
<keyword evidence="1" id="KW-0812">Transmembrane</keyword>
<evidence type="ECO:0000313" key="3">
    <source>
        <dbReference type="EMBL" id="SEA15739.1"/>
    </source>
</evidence>
<evidence type="ECO:0000259" key="2">
    <source>
        <dbReference type="Pfam" id="PF07811"/>
    </source>
</evidence>
<feature type="transmembrane region" description="Helical" evidence="1">
    <location>
        <begin position="21"/>
        <end position="40"/>
    </location>
</feature>
<sequence>MNILSKLRKSENGQSLVEFALVLPILLMLILGVLEFGWMLNAKVTVNAAVREGARVRAALGYSSANNNTYNSAATNAILEALDTSNITLVVSPSYDIDSDSQGSNRVTVTISTQVNPLIGIFITGTQTVDGYASMRLE</sequence>